<dbReference type="AlphaFoldDB" id="A0A1B0A931"/>
<proteinExistence type="predicted"/>
<accession>A0A1B0A931</accession>
<reference evidence="1" key="2">
    <citation type="submission" date="2020-05" db="UniProtKB">
        <authorList>
            <consortium name="EnsemblMetazoa"/>
        </authorList>
    </citation>
    <scope>IDENTIFICATION</scope>
    <source>
        <strain evidence="1">IAEA</strain>
    </source>
</reference>
<dbReference type="EnsemblMetazoa" id="GPAI038163-RA">
    <property type="protein sequence ID" value="GPAI038163-PA"/>
    <property type="gene ID" value="GPAI038163"/>
</dbReference>
<sequence length="166" mass="19019">MINYIKRIDWFLYCIVAALWGKDNRVFKQGLFVEVGSACWAMPILIPHAKSMFFAGVRGPSHRLIPVKSTAESRQHIEGHYRTHLRELTQHQNILRKQQMEIPFKIQQERYDNFAMGSTELTLALVATGDLLTHKAHKKKGVEALLPSSRSITQLHDSTNNFMTAC</sequence>
<protein>
    <submittedName>
        <fullName evidence="1">Uncharacterized protein</fullName>
    </submittedName>
</protein>
<organism evidence="1 2">
    <name type="scientific">Glossina pallidipes</name>
    <name type="common">Tsetse fly</name>
    <dbReference type="NCBI Taxonomy" id="7398"/>
    <lineage>
        <taxon>Eukaryota</taxon>
        <taxon>Metazoa</taxon>
        <taxon>Ecdysozoa</taxon>
        <taxon>Arthropoda</taxon>
        <taxon>Hexapoda</taxon>
        <taxon>Insecta</taxon>
        <taxon>Pterygota</taxon>
        <taxon>Neoptera</taxon>
        <taxon>Endopterygota</taxon>
        <taxon>Diptera</taxon>
        <taxon>Brachycera</taxon>
        <taxon>Muscomorpha</taxon>
        <taxon>Hippoboscoidea</taxon>
        <taxon>Glossinidae</taxon>
        <taxon>Glossina</taxon>
    </lineage>
</organism>
<evidence type="ECO:0000313" key="2">
    <source>
        <dbReference type="Proteomes" id="UP000092445"/>
    </source>
</evidence>
<keyword evidence="2" id="KW-1185">Reference proteome</keyword>
<reference evidence="2" key="1">
    <citation type="submission" date="2014-03" db="EMBL/GenBank/DDBJ databases">
        <authorList>
            <person name="Aksoy S."/>
            <person name="Warren W."/>
            <person name="Wilson R.K."/>
        </authorList>
    </citation>
    <scope>NUCLEOTIDE SEQUENCE [LARGE SCALE GENOMIC DNA]</scope>
    <source>
        <strain evidence="2">IAEA</strain>
    </source>
</reference>
<evidence type="ECO:0000313" key="1">
    <source>
        <dbReference type="EnsemblMetazoa" id="GPAI038163-PA"/>
    </source>
</evidence>
<dbReference type="Proteomes" id="UP000092445">
    <property type="component" value="Unassembled WGS sequence"/>
</dbReference>
<name>A0A1B0A931_GLOPL</name>
<dbReference type="VEuPathDB" id="VectorBase:GPAI038163"/>